<dbReference type="OMA" id="EAQRHYK"/>
<dbReference type="OrthoDB" id="5377144at2759"/>
<dbReference type="Pfam" id="PF08524">
    <property type="entry name" value="rRNA_processing"/>
    <property type="match status" value="1"/>
</dbReference>
<feature type="compositionally biased region" description="Basic and acidic residues" evidence="1">
    <location>
        <begin position="1"/>
        <end position="15"/>
    </location>
</feature>
<feature type="region of interest" description="Disordered" evidence="1">
    <location>
        <begin position="67"/>
        <end position="94"/>
    </location>
</feature>
<feature type="region of interest" description="Disordered" evidence="1">
    <location>
        <begin position="204"/>
        <end position="224"/>
    </location>
</feature>
<dbReference type="RefSeq" id="XP_784791.2">
    <property type="nucleotide sequence ID" value="XM_779698.5"/>
</dbReference>
<dbReference type="InterPro" id="IPR013730">
    <property type="entry name" value="Fyv7/TAP26"/>
</dbReference>
<dbReference type="EnsemblMetazoa" id="XM_779698">
    <property type="protein sequence ID" value="XP_784791"/>
    <property type="gene ID" value="LOC579591"/>
</dbReference>
<dbReference type="KEGG" id="spu:579591"/>
<dbReference type="FunCoup" id="A0A7M7RDP9">
    <property type="interactions" value="767"/>
</dbReference>
<dbReference type="AlphaFoldDB" id="A0A7M7RDP9"/>
<dbReference type="InParanoid" id="A0A7M7RDP9"/>
<accession>A0A7M7RDP9</accession>
<dbReference type="GeneID" id="579591"/>
<evidence type="ECO:0000313" key="3">
    <source>
        <dbReference type="Proteomes" id="UP000007110"/>
    </source>
</evidence>
<dbReference type="Proteomes" id="UP000007110">
    <property type="component" value="Unassembled WGS sequence"/>
</dbReference>
<feature type="compositionally biased region" description="Basic and acidic residues" evidence="1">
    <location>
        <begin position="128"/>
        <end position="150"/>
    </location>
</feature>
<evidence type="ECO:0000313" key="2">
    <source>
        <dbReference type="EnsemblMetazoa" id="XP_784791"/>
    </source>
</evidence>
<feature type="compositionally biased region" description="Polar residues" evidence="1">
    <location>
        <begin position="23"/>
        <end position="33"/>
    </location>
</feature>
<organism evidence="2 3">
    <name type="scientific">Strongylocentrotus purpuratus</name>
    <name type="common">Purple sea urchin</name>
    <dbReference type="NCBI Taxonomy" id="7668"/>
    <lineage>
        <taxon>Eukaryota</taxon>
        <taxon>Metazoa</taxon>
        <taxon>Echinodermata</taxon>
        <taxon>Eleutherozoa</taxon>
        <taxon>Echinozoa</taxon>
        <taxon>Echinoidea</taxon>
        <taxon>Euechinoidea</taxon>
        <taxon>Echinacea</taxon>
        <taxon>Camarodonta</taxon>
        <taxon>Echinidea</taxon>
        <taxon>Strongylocentrotidae</taxon>
        <taxon>Strongylocentrotus</taxon>
    </lineage>
</organism>
<feature type="compositionally biased region" description="Polar residues" evidence="1">
    <location>
        <begin position="111"/>
        <end position="127"/>
    </location>
</feature>
<feature type="region of interest" description="Disordered" evidence="1">
    <location>
        <begin position="106"/>
        <end position="172"/>
    </location>
</feature>
<dbReference type="PRINTS" id="PR01854">
    <property type="entry name" value="BR22PROTEIN"/>
</dbReference>
<dbReference type="PANTHER" id="PTHR15657">
    <property type="entry name" value="THYROID TRANSCRIPTION FACTOR 1-ASSOCIATED PROTEIN 26"/>
    <property type="match status" value="1"/>
</dbReference>
<evidence type="ECO:0000256" key="1">
    <source>
        <dbReference type="SAM" id="MobiDB-lite"/>
    </source>
</evidence>
<protein>
    <recommendedName>
        <fullName evidence="4">Thyroid transcription factor 1-associated protein 26 homolog</fullName>
    </recommendedName>
</protein>
<keyword evidence="3" id="KW-1185">Reference proteome</keyword>
<feature type="compositionally biased region" description="Basic residues" evidence="1">
    <location>
        <begin position="151"/>
        <end position="168"/>
    </location>
</feature>
<reference evidence="3" key="1">
    <citation type="submission" date="2015-02" db="EMBL/GenBank/DDBJ databases">
        <title>Genome sequencing for Strongylocentrotus purpuratus.</title>
        <authorList>
            <person name="Murali S."/>
            <person name="Liu Y."/>
            <person name="Vee V."/>
            <person name="English A."/>
            <person name="Wang M."/>
            <person name="Skinner E."/>
            <person name="Han Y."/>
            <person name="Muzny D.M."/>
            <person name="Worley K.C."/>
            <person name="Gibbs R.A."/>
        </authorList>
    </citation>
    <scope>NUCLEOTIDE SEQUENCE</scope>
</reference>
<feature type="region of interest" description="Disordered" evidence="1">
    <location>
        <begin position="1"/>
        <end position="41"/>
    </location>
</feature>
<dbReference type="PANTHER" id="PTHR15657:SF1">
    <property type="entry name" value="THYROID TRANSCRIPTION FACTOR 1-ASSOCIATED PROTEIN 26"/>
    <property type="match status" value="1"/>
</dbReference>
<reference evidence="2" key="2">
    <citation type="submission" date="2021-01" db="UniProtKB">
        <authorList>
            <consortium name="EnsemblMetazoa"/>
        </authorList>
    </citation>
    <scope>IDENTIFICATION</scope>
</reference>
<sequence>MALSMDRPRDRDGNSHKFGAKSRLNSRNQSPGMKSSLKHAYRSKVIGNLKEGQGYADKRKRRFLNNYQKLRTKHRLQTERNQSTTDNETVAPDIDAFAQNIQRDTADNVEGKSNSASESNVSRQTGKGNEHKDGSEIKDKGDPKTGEGAEKKKRFKKRGGKKNAKNRFTKAQAEFTEKKRAEEMRLQALTQQQTERALALERYNKKKMDSHQKLKKKSRRGQPLMKYHMEALLDKIKAQGT</sequence>
<name>A0A7M7RDP9_STRPU</name>
<proteinExistence type="predicted"/>
<evidence type="ECO:0008006" key="4">
    <source>
        <dbReference type="Google" id="ProtNLM"/>
    </source>
</evidence>
<feature type="compositionally biased region" description="Polar residues" evidence="1">
    <location>
        <begin position="79"/>
        <end position="88"/>
    </location>
</feature>